<dbReference type="Gene3D" id="3.90.1600.10">
    <property type="entry name" value="Palm domain of DNA polymerase"/>
    <property type="match status" value="1"/>
</dbReference>
<dbReference type="Gramene" id="Pp3c11_14490V3.1">
    <property type="protein sequence ID" value="Pp3c11_14490V3.1"/>
    <property type="gene ID" value="Pp3c11_14490"/>
</dbReference>
<feature type="domain" description="DNA-directed DNA polymerase family B multifunctional" evidence="8">
    <location>
        <begin position="106"/>
        <end position="220"/>
    </location>
</feature>
<name>A0A2K1JUM7_PHYPA</name>
<dbReference type="GO" id="GO:0000166">
    <property type="term" value="F:nucleotide binding"/>
    <property type="evidence" value="ECO:0007669"/>
    <property type="project" value="InterPro"/>
</dbReference>
<dbReference type="InterPro" id="IPR043502">
    <property type="entry name" value="DNA/RNA_pol_sf"/>
</dbReference>
<dbReference type="EnsemblPlants" id="Pp3c11_14490V3.1">
    <property type="protein sequence ID" value="Pp3c11_14490V3.1"/>
    <property type="gene ID" value="Pp3c11_14490"/>
</dbReference>
<sequence length="248" mass="28831">MSNSTKEYKLQSYNLSSISKKFTENKKVNLSYKEVFNLYEKGDKDSIETIVRYYIVVLLLTIALFNNMNIWVSVIKISIIKNSNQTYFTIQVSDMKSYMVAKESLGLIVLERRYLTLKIFANFLYGLYETYNSSYLQFIEGIESIIAISRFMLIHPSNFIIFKYLVHLVYGDTDSSMFISYTTQDYESCKILAVQISNEVSKEFLTLVKLKFETSHECIIESIKSELLSLVRGHVTLENLVITKTLEK</sequence>
<keyword evidence="4" id="KW-0239">DNA-directed DNA polymerase</keyword>
<evidence type="ECO:0000256" key="1">
    <source>
        <dbReference type="ARBA" id="ARBA00012417"/>
    </source>
</evidence>
<dbReference type="PANTHER" id="PTHR10322:SF23">
    <property type="entry name" value="DNA POLYMERASE DELTA CATALYTIC SUBUNIT"/>
    <property type="match status" value="1"/>
</dbReference>
<dbReference type="InterPro" id="IPR050240">
    <property type="entry name" value="DNA_pol_type-B"/>
</dbReference>
<dbReference type="STRING" id="3218.A0A2K1JUM7"/>
<evidence type="ECO:0000256" key="2">
    <source>
        <dbReference type="ARBA" id="ARBA00022679"/>
    </source>
</evidence>
<evidence type="ECO:0000259" key="8">
    <source>
        <dbReference type="Pfam" id="PF00136"/>
    </source>
</evidence>
<dbReference type="InParanoid" id="A0A2K1JUM7"/>
<dbReference type="Pfam" id="PF00136">
    <property type="entry name" value="DNA_pol_B"/>
    <property type="match status" value="1"/>
</dbReference>
<gene>
    <name evidence="9" type="ORF">PHYPA_015023</name>
</gene>
<organism evidence="9">
    <name type="scientific">Physcomitrium patens</name>
    <name type="common">Spreading-leaved earth moss</name>
    <name type="synonym">Physcomitrella patens</name>
    <dbReference type="NCBI Taxonomy" id="3218"/>
    <lineage>
        <taxon>Eukaryota</taxon>
        <taxon>Viridiplantae</taxon>
        <taxon>Streptophyta</taxon>
        <taxon>Embryophyta</taxon>
        <taxon>Bryophyta</taxon>
        <taxon>Bryophytina</taxon>
        <taxon>Bryopsida</taxon>
        <taxon>Funariidae</taxon>
        <taxon>Funariales</taxon>
        <taxon>Funariaceae</taxon>
        <taxon>Physcomitrium</taxon>
    </lineage>
</organism>
<keyword evidence="7" id="KW-0472">Membrane</keyword>
<dbReference type="Proteomes" id="UP000006727">
    <property type="component" value="Chromosome 11"/>
</dbReference>
<dbReference type="InterPro" id="IPR023211">
    <property type="entry name" value="DNA_pol_palm_dom_sf"/>
</dbReference>
<evidence type="ECO:0000256" key="7">
    <source>
        <dbReference type="SAM" id="Phobius"/>
    </source>
</evidence>
<proteinExistence type="predicted"/>
<evidence type="ECO:0000256" key="6">
    <source>
        <dbReference type="ARBA" id="ARBA00049244"/>
    </source>
</evidence>
<dbReference type="PANTHER" id="PTHR10322">
    <property type="entry name" value="DNA POLYMERASE CATALYTIC SUBUNIT"/>
    <property type="match status" value="1"/>
</dbReference>
<dbReference type="InterPro" id="IPR012337">
    <property type="entry name" value="RNaseH-like_sf"/>
</dbReference>
<dbReference type="Gene3D" id="3.30.420.10">
    <property type="entry name" value="Ribonuclease H-like superfamily/Ribonuclease H"/>
    <property type="match status" value="1"/>
</dbReference>
<reference evidence="9 11" key="1">
    <citation type="journal article" date="2008" name="Science">
        <title>The Physcomitrella genome reveals evolutionary insights into the conquest of land by plants.</title>
        <authorList>
            <person name="Rensing S."/>
            <person name="Lang D."/>
            <person name="Zimmer A."/>
            <person name="Terry A."/>
            <person name="Salamov A."/>
            <person name="Shapiro H."/>
            <person name="Nishiyama T."/>
            <person name="Perroud P.-F."/>
            <person name="Lindquist E."/>
            <person name="Kamisugi Y."/>
            <person name="Tanahashi T."/>
            <person name="Sakakibara K."/>
            <person name="Fujita T."/>
            <person name="Oishi K."/>
            <person name="Shin-I T."/>
            <person name="Kuroki Y."/>
            <person name="Toyoda A."/>
            <person name="Suzuki Y."/>
            <person name="Hashimoto A."/>
            <person name="Yamaguchi K."/>
            <person name="Sugano A."/>
            <person name="Kohara Y."/>
            <person name="Fujiyama A."/>
            <person name="Anterola A."/>
            <person name="Aoki S."/>
            <person name="Ashton N."/>
            <person name="Barbazuk W.B."/>
            <person name="Barker E."/>
            <person name="Bennetzen J."/>
            <person name="Bezanilla M."/>
            <person name="Blankenship R."/>
            <person name="Cho S.H."/>
            <person name="Dutcher S."/>
            <person name="Estelle M."/>
            <person name="Fawcett J.A."/>
            <person name="Gundlach H."/>
            <person name="Hanada K."/>
            <person name="Heyl A."/>
            <person name="Hicks K.A."/>
            <person name="Hugh J."/>
            <person name="Lohr M."/>
            <person name="Mayer K."/>
            <person name="Melkozernov A."/>
            <person name="Murata T."/>
            <person name="Nelson D."/>
            <person name="Pils B."/>
            <person name="Prigge M."/>
            <person name="Reiss B."/>
            <person name="Renner T."/>
            <person name="Rombauts S."/>
            <person name="Rushton P."/>
            <person name="Sanderfoot A."/>
            <person name="Schween G."/>
            <person name="Shiu S.-H."/>
            <person name="Stueber K."/>
            <person name="Theodoulou F.L."/>
            <person name="Tu H."/>
            <person name="Van de Peer Y."/>
            <person name="Verrier P.J."/>
            <person name="Waters E."/>
            <person name="Wood A."/>
            <person name="Yang L."/>
            <person name="Cove D."/>
            <person name="Cuming A."/>
            <person name="Hasebe M."/>
            <person name="Lucas S."/>
            <person name="Mishler D.B."/>
            <person name="Reski R."/>
            <person name="Grigoriev I."/>
            <person name="Quatrano R.S."/>
            <person name="Boore J.L."/>
        </authorList>
    </citation>
    <scope>NUCLEOTIDE SEQUENCE [LARGE SCALE GENOMIC DNA]</scope>
    <source>
        <strain evidence="10 11">cv. Gransden 2004</strain>
    </source>
</reference>
<dbReference type="InterPro" id="IPR036397">
    <property type="entry name" value="RNaseH_sf"/>
</dbReference>
<comment type="catalytic activity">
    <reaction evidence="6">
        <text>DNA(n) + a 2'-deoxyribonucleoside 5'-triphosphate = DNA(n+1) + diphosphate</text>
        <dbReference type="Rhea" id="RHEA:22508"/>
        <dbReference type="Rhea" id="RHEA-COMP:17339"/>
        <dbReference type="Rhea" id="RHEA-COMP:17340"/>
        <dbReference type="ChEBI" id="CHEBI:33019"/>
        <dbReference type="ChEBI" id="CHEBI:61560"/>
        <dbReference type="ChEBI" id="CHEBI:173112"/>
        <dbReference type="EC" id="2.7.7.7"/>
    </reaction>
</comment>
<protein>
    <recommendedName>
        <fullName evidence="1">DNA-directed DNA polymerase</fullName>
        <ecNumber evidence="1">2.7.7.7</ecNumber>
    </recommendedName>
</protein>
<dbReference type="SUPFAM" id="SSF56672">
    <property type="entry name" value="DNA/RNA polymerases"/>
    <property type="match status" value="1"/>
</dbReference>
<keyword evidence="2" id="KW-0808">Transferase</keyword>
<evidence type="ECO:0000256" key="4">
    <source>
        <dbReference type="ARBA" id="ARBA00022932"/>
    </source>
</evidence>
<dbReference type="GO" id="GO:0003887">
    <property type="term" value="F:DNA-directed DNA polymerase activity"/>
    <property type="evidence" value="ECO:0007669"/>
    <property type="project" value="UniProtKB-KW"/>
</dbReference>
<evidence type="ECO:0000313" key="11">
    <source>
        <dbReference type="Proteomes" id="UP000006727"/>
    </source>
</evidence>
<dbReference type="EMBL" id="ABEU02000011">
    <property type="protein sequence ID" value="PNR45252.1"/>
    <property type="molecule type" value="Genomic_DNA"/>
</dbReference>
<feature type="transmembrane region" description="Helical" evidence="7">
    <location>
        <begin position="51"/>
        <end position="72"/>
    </location>
</feature>
<keyword evidence="11" id="KW-1185">Reference proteome</keyword>
<dbReference type="SUPFAM" id="SSF53098">
    <property type="entry name" value="Ribonuclease H-like"/>
    <property type="match status" value="1"/>
</dbReference>
<dbReference type="Gene3D" id="1.10.287.690">
    <property type="entry name" value="Helix hairpin bin"/>
    <property type="match status" value="1"/>
</dbReference>
<dbReference type="GO" id="GO:0003677">
    <property type="term" value="F:DNA binding"/>
    <property type="evidence" value="ECO:0007669"/>
    <property type="project" value="UniProtKB-KW"/>
</dbReference>
<dbReference type="AlphaFoldDB" id="A0A2K1JUM7"/>
<keyword evidence="7" id="KW-1133">Transmembrane helix</keyword>
<accession>A0A2K1JUM7</accession>
<evidence type="ECO:0000256" key="3">
    <source>
        <dbReference type="ARBA" id="ARBA00022695"/>
    </source>
</evidence>
<keyword evidence="5" id="KW-0238">DNA-binding</keyword>
<evidence type="ECO:0000256" key="5">
    <source>
        <dbReference type="ARBA" id="ARBA00023125"/>
    </source>
</evidence>
<evidence type="ECO:0000313" key="10">
    <source>
        <dbReference type="EnsemblPlants" id="Pp3c11_14490V3.1"/>
    </source>
</evidence>
<reference evidence="10" key="3">
    <citation type="submission" date="2020-12" db="UniProtKB">
        <authorList>
            <consortium name="EnsemblPlants"/>
        </authorList>
    </citation>
    <scope>IDENTIFICATION</scope>
</reference>
<reference evidence="9 11" key="2">
    <citation type="journal article" date="2018" name="Plant J.">
        <title>The Physcomitrella patens chromosome-scale assembly reveals moss genome structure and evolution.</title>
        <authorList>
            <person name="Lang D."/>
            <person name="Ullrich K.K."/>
            <person name="Murat F."/>
            <person name="Fuchs J."/>
            <person name="Jenkins J."/>
            <person name="Haas F.B."/>
            <person name="Piednoel M."/>
            <person name="Gundlach H."/>
            <person name="Van Bel M."/>
            <person name="Meyberg R."/>
            <person name="Vives C."/>
            <person name="Morata J."/>
            <person name="Symeonidi A."/>
            <person name="Hiss M."/>
            <person name="Muchero W."/>
            <person name="Kamisugi Y."/>
            <person name="Saleh O."/>
            <person name="Blanc G."/>
            <person name="Decker E.L."/>
            <person name="van Gessel N."/>
            <person name="Grimwood J."/>
            <person name="Hayes R.D."/>
            <person name="Graham S.W."/>
            <person name="Gunter L.E."/>
            <person name="McDaniel S.F."/>
            <person name="Hoernstein S.N.W."/>
            <person name="Larsson A."/>
            <person name="Li F.W."/>
            <person name="Perroud P.F."/>
            <person name="Phillips J."/>
            <person name="Ranjan P."/>
            <person name="Rokshar D.S."/>
            <person name="Rothfels C.J."/>
            <person name="Schneider L."/>
            <person name="Shu S."/>
            <person name="Stevenson D.W."/>
            <person name="Thummler F."/>
            <person name="Tillich M."/>
            <person name="Villarreal Aguilar J.C."/>
            <person name="Widiez T."/>
            <person name="Wong G.K."/>
            <person name="Wymore A."/>
            <person name="Zhang Y."/>
            <person name="Zimmer A.D."/>
            <person name="Quatrano R.S."/>
            <person name="Mayer K.F.X."/>
            <person name="Goodstein D."/>
            <person name="Casacuberta J.M."/>
            <person name="Vandepoele K."/>
            <person name="Reski R."/>
            <person name="Cuming A.C."/>
            <person name="Tuskan G.A."/>
            <person name="Maumus F."/>
            <person name="Salse J."/>
            <person name="Schmutz J."/>
            <person name="Rensing S.A."/>
        </authorList>
    </citation>
    <scope>NUCLEOTIDE SEQUENCE [LARGE SCALE GENOMIC DNA]</scope>
    <source>
        <strain evidence="10 11">cv. Gransden 2004</strain>
    </source>
</reference>
<evidence type="ECO:0000313" key="9">
    <source>
        <dbReference type="EMBL" id="PNR45252.1"/>
    </source>
</evidence>
<keyword evidence="3" id="KW-0548">Nucleotidyltransferase</keyword>
<dbReference type="InterPro" id="IPR006134">
    <property type="entry name" value="DNA-dir_DNA_pol_B_multi_dom"/>
</dbReference>
<dbReference type="EC" id="2.7.7.7" evidence="1"/>
<keyword evidence="7" id="KW-0812">Transmembrane</keyword>